<proteinExistence type="predicted"/>
<protein>
    <submittedName>
        <fullName evidence="2">Alpha/beta hydrolase</fullName>
    </submittedName>
</protein>
<accession>A0AAQ2C908</accession>
<dbReference type="RefSeq" id="WP_134402580.1">
    <property type="nucleotide sequence ID" value="NZ_SOFY01000005.1"/>
</dbReference>
<name>A0AAQ2C908_9MICO</name>
<evidence type="ECO:0000313" key="3">
    <source>
        <dbReference type="Proteomes" id="UP000297403"/>
    </source>
</evidence>
<sequence>MPPRTATTGTKISTDARAIARRTGTLLGGMPYLRFGTGTPLVVLPGFGQNNEPTVGFERMFVSQTLMPLAANHRILRLTSRPGLDPNSTMKEIARDYADALRLEFPGPVDVMGISTGGSIALQLAADHPDVVQRLIVVSAAYKLGPVGKEVQSRVAEEVAAGRPRRAGLEMFRTLGTSAFTRWLSGGMGWLLGPAMLGKATPDMMAIIHAEDGFNLRDRLSEIDAPTLVVGGDRDGGYPVELFRQTAALIPNGRAIVYPGQGHMVVTSEPRLMQDVLEFLDGWSPNTPDPAP</sequence>
<dbReference type="PANTHER" id="PTHR43433">
    <property type="entry name" value="HYDROLASE, ALPHA/BETA FOLD FAMILY PROTEIN"/>
    <property type="match status" value="1"/>
</dbReference>
<dbReference type="EMBL" id="SOFY01000005">
    <property type="protein sequence ID" value="TFC52917.1"/>
    <property type="molecule type" value="Genomic_DNA"/>
</dbReference>
<evidence type="ECO:0000259" key="1">
    <source>
        <dbReference type="Pfam" id="PF12697"/>
    </source>
</evidence>
<dbReference type="PANTHER" id="PTHR43433:SF5">
    <property type="entry name" value="AB HYDROLASE-1 DOMAIN-CONTAINING PROTEIN"/>
    <property type="match status" value="1"/>
</dbReference>
<evidence type="ECO:0000313" key="2">
    <source>
        <dbReference type="EMBL" id="TFC52917.1"/>
    </source>
</evidence>
<dbReference type="SUPFAM" id="SSF53474">
    <property type="entry name" value="alpha/beta-Hydrolases"/>
    <property type="match status" value="1"/>
</dbReference>
<comment type="caution">
    <text evidence="2">The sequence shown here is derived from an EMBL/GenBank/DDBJ whole genome shotgun (WGS) entry which is preliminary data.</text>
</comment>
<dbReference type="Proteomes" id="UP000297403">
    <property type="component" value="Unassembled WGS sequence"/>
</dbReference>
<dbReference type="PRINTS" id="PR00111">
    <property type="entry name" value="ABHYDROLASE"/>
</dbReference>
<feature type="domain" description="AB hydrolase-1" evidence="1">
    <location>
        <begin position="41"/>
        <end position="271"/>
    </location>
</feature>
<dbReference type="Pfam" id="PF12697">
    <property type="entry name" value="Abhydrolase_6"/>
    <property type="match status" value="1"/>
</dbReference>
<dbReference type="GO" id="GO:0016787">
    <property type="term" value="F:hydrolase activity"/>
    <property type="evidence" value="ECO:0007669"/>
    <property type="project" value="UniProtKB-KW"/>
</dbReference>
<dbReference type="Gene3D" id="3.40.50.1820">
    <property type="entry name" value="alpha/beta hydrolase"/>
    <property type="match status" value="1"/>
</dbReference>
<gene>
    <name evidence="2" type="ORF">E3O49_00780</name>
</gene>
<dbReference type="InterPro" id="IPR000073">
    <property type="entry name" value="AB_hydrolase_1"/>
</dbReference>
<organism evidence="2 3">
    <name type="scientific">Cryobacterium shii</name>
    <dbReference type="NCBI Taxonomy" id="1259235"/>
    <lineage>
        <taxon>Bacteria</taxon>
        <taxon>Bacillati</taxon>
        <taxon>Actinomycetota</taxon>
        <taxon>Actinomycetes</taxon>
        <taxon>Micrococcales</taxon>
        <taxon>Microbacteriaceae</taxon>
        <taxon>Cryobacterium</taxon>
    </lineage>
</organism>
<dbReference type="InterPro" id="IPR050471">
    <property type="entry name" value="AB_hydrolase"/>
</dbReference>
<reference evidence="2 3" key="1">
    <citation type="submission" date="2019-03" db="EMBL/GenBank/DDBJ databases">
        <title>Genomics of glacier-inhabiting Cryobacterium strains.</title>
        <authorList>
            <person name="Liu Q."/>
            <person name="Xin Y.-H."/>
        </authorList>
    </citation>
    <scope>NUCLEOTIDE SEQUENCE [LARGE SCALE GENOMIC DNA]</scope>
    <source>
        <strain evidence="3">TMT1-22</strain>
    </source>
</reference>
<keyword evidence="2" id="KW-0378">Hydrolase</keyword>
<keyword evidence="3" id="KW-1185">Reference proteome</keyword>
<dbReference type="InterPro" id="IPR029058">
    <property type="entry name" value="AB_hydrolase_fold"/>
</dbReference>
<dbReference type="AlphaFoldDB" id="A0AAQ2C908"/>